<evidence type="ECO:0000256" key="2">
    <source>
        <dbReference type="ARBA" id="ARBA00022833"/>
    </source>
</evidence>
<dbReference type="OrthoDB" id="28045at2759"/>
<evidence type="ECO:0000256" key="1">
    <source>
        <dbReference type="ARBA" id="ARBA00022723"/>
    </source>
</evidence>
<dbReference type="CDD" id="cd20815">
    <property type="entry name" value="C1_p190RhoGEF-like"/>
    <property type="match status" value="1"/>
</dbReference>
<dbReference type="SUPFAM" id="SSF57889">
    <property type="entry name" value="Cysteine-rich domain"/>
    <property type="match status" value="1"/>
</dbReference>
<dbReference type="PANTHER" id="PTHR13944">
    <property type="entry name" value="AGAP007712-PA"/>
    <property type="match status" value="1"/>
</dbReference>
<proteinExistence type="predicted"/>
<organism evidence="5 6">
    <name type="scientific">Mytilus galloprovincialis</name>
    <name type="common">Mediterranean mussel</name>
    <dbReference type="NCBI Taxonomy" id="29158"/>
    <lineage>
        <taxon>Eukaryota</taxon>
        <taxon>Metazoa</taxon>
        <taxon>Spiralia</taxon>
        <taxon>Lophotrochozoa</taxon>
        <taxon>Mollusca</taxon>
        <taxon>Bivalvia</taxon>
        <taxon>Autobranchia</taxon>
        <taxon>Pteriomorphia</taxon>
        <taxon>Mytilida</taxon>
        <taxon>Mytiloidea</taxon>
        <taxon>Mytilidae</taxon>
        <taxon>Mytilinae</taxon>
        <taxon>Mytilus</taxon>
    </lineage>
</organism>
<evidence type="ECO:0000256" key="3">
    <source>
        <dbReference type="SAM" id="MobiDB-lite"/>
    </source>
</evidence>
<feature type="compositionally biased region" description="Basic and acidic residues" evidence="3">
    <location>
        <begin position="105"/>
        <end position="127"/>
    </location>
</feature>
<feature type="compositionally biased region" description="Polar residues" evidence="3">
    <location>
        <begin position="58"/>
        <end position="69"/>
    </location>
</feature>
<keyword evidence="5" id="KW-0418">Kinase</keyword>
<keyword evidence="1" id="KW-0479">Metal-binding</keyword>
<dbReference type="GO" id="GO:0046872">
    <property type="term" value="F:metal ion binding"/>
    <property type="evidence" value="ECO:0007669"/>
    <property type="project" value="UniProtKB-KW"/>
</dbReference>
<evidence type="ECO:0000259" key="4">
    <source>
        <dbReference type="PROSITE" id="PS50081"/>
    </source>
</evidence>
<dbReference type="SMART" id="SM00109">
    <property type="entry name" value="C1"/>
    <property type="match status" value="1"/>
</dbReference>
<evidence type="ECO:0000313" key="5">
    <source>
        <dbReference type="EMBL" id="VDI69079.1"/>
    </source>
</evidence>
<dbReference type="Proteomes" id="UP000596742">
    <property type="component" value="Unassembled WGS sequence"/>
</dbReference>
<feature type="compositionally biased region" description="Low complexity" evidence="3">
    <location>
        <begin position="1"/>
        <end position="16"/>
    </location>
</feature>
<keyword evidence="5" id="KW-0808">Transferase</keyword>
<feature type="region of interest" description="Disordered" evidence="3">
    <location>
        <begin position="1"/>
        <end position="31"/>
    </location>
</feature>
<dbReference type="PANTHER" id="PTHR13944:SF21">
    <property type="entry name" value="CYSTS, ISOFORM C"/>
    <property type="match status" value="1"/>
</dbReference>
<dbReference type="InterPro" id="IPR002219">
    <property type="entry name" value="PKC_DAG/PE"/>
</dbReference>
<keyword evidence="2" id="KW-0862">Zinc</keyword>
<sequence length="219" mass="24119">MDAISISPSESGCSSPFYKEASDERGYEQGLTGDSLIGTLYHLQQELVTPRDKKKTQVRNLSEEINQSGDSEEENSKLTVPQHSSNMTKAQSTPSIPHAVSSSEKLGHTRDPKHSSLNEEQKLAKKDEKKRKTSVFSRISSSYRTKKHKDKEGKGKNTHQFVSVSVSNSTPCAVCNKSMANKLALRCENCLINVHESSCKEQVTTCGRLGGPLSTQSMK</sequence>
<dbReference type="Gene3D" id="3.30.60.20">
    <property type="match status" value="1"/>
</dbReference>
<dbReference type="GO" id="GO:0016301">
    <property type="term" value="F:kinase activity"/>
    <property type="evidence" value="ECO:0007669"/>
    <property type="project" value="UniProtKB-KW"/>
</dbReference>
<feature type="region of interest" description="Disordered" evidence="3">
    <location>
        <begin position="47"/>
        <end position="158"/>
    </location>
</feature>
<dbReference type="InterPro" id="IPR051632">
    <property type="entry name" value="Rho_GEF"/>
</dbReference>
<name>A0A8B6GTP2_MYTGA</name>
<dbReference type="InterPro" id="IPR046349">
    <property type="entry name" value="C1-like_sf"/>
</dbReference>
<dbReference type="GO" id="GO:0035023">
    <property type="term" value="P:regulation of Rho protein signal transduction"/>
    <property type="evidence" value="ECO:0007669"/>
    <property type="project" value="TreeGrafter"/>
</dbReference>
<dbReference type="PROSITE" id="PS50081">
    <property type="entry name" value="ZF_DAG_PE_2"/>
    <property type="match status" value="1"/>
</dbReference>
<feature type="compositionally biased region" description="Polar residues" evidence="3">
    <location>
        <begin position="77"/>
        <end position="104"/>
    </location>
</feature>
<comment type="caution">
    <text evidence="5">The sequence shown here is derived from an EMBL/GenBank/DDBJ whole genome shotgun (WGS) entry which is preliminary data.</text>
</comment>
<accession>A0A8B6GTP2</accession>
<dbReference type="AlphaFoldDB" id="A0A8B6GTP2"/>
<gene>
    <name evidence="5" type="ORF">MGAL_10B023935</name>
</gene>
<keyword evidence="6" id="KW-1185">Reference proteome</keyword>
<reference evidence="5" key="1">
    <citation type="submission" date="2018-11" db="EMBL/GenBank/DDBJ databases">
        <authorList>
            <person name="Alioto T."/>
            <person name="Alioto T."/>
        </authorList>
    </citation>
    <scope>NUCLEOTIDE SEQUENCE</scope>
</reference>
<feature type="domain" description="Phorbol-ester/DAG-type" evidence="4">
    <location>
        <begin position="158"/>
        <end position="206"/>
    </location>
</feature>
<dbReference type="Pfam" id="PF00130">
    <property type="entry name" value="C1_1"/>
    <property type="match status" value="1"/>
</dbReference>
<feature type="non-terminal residue" evidence="5">
    <location>
        <position position="219"/>
    </location>
</feature>
<dbReference type="EMBL" id="UYJE01008988">
    <property type="protein sequence ID" value="VDI69079.1"/>
    <property type="molecule type" value="Genomic_DNA"/>
</dbReference>
<protein>
    <submittedName>
        <fullName evidence="5">A-kinase anchor protein 13/18/28</fullName>
    </submittedName>
</protein>
<feature type="compositionally biased region" description="Polar residues" evidence="3">
    <location>
        <begin position="134"/>
        <end position="143"/>
    </location>
</feature>
<evidence type="ECO:0000313" key="6">
    <source>
        <dbReference type="Proteomes" id="UP000596742"/>
    </source>
</evidence>